<dbReference type="InterPro" id="IPR013786">
    <property type="entry name" value="AcylCoA_DH/ox_N"/>
</dbReference>
<feature type="domain" description="Acyl-CoA dehydrogenase/oxidase C-terminal" evidence="8">
    <location>
        <begin position="231"/>
        <end position="378"/>
    </location>
</feature>
<proteinExistence type="inferred from homology"/>
<evidence type="ECO:0000256" key="3">
    <source>
        <dbReference type="ARBA" id="ARBA00022630"/>
    </source>
</evidence>
<comment type="caution">
    <text evidence="11">The sequence shown here is derived from an EMBL/GenBank/DDBJ whole genome shotgun (WGS) entry which is preliminary data.</text>
</comment>
<dbReference type="FunFam" id="1.10.540.10:FF:000002">
    <property type="entry name" value="Acyl-CoA dehydrogenase FadE19"/>
    <property type="match status" value="1"/>
</dbReference>
<reference evidence="11 12" key="2">
    <citation type="submission" date="2020-03" db="EMBL/GenBank/DDBJ databases">
        <title>Bacillus aquiflavi sp. nov., isolated from yellow water of strong flavor Chinese baijiu in Yibin region of China.</title>
        <authorList>
            <person name="Xie J."/>
        </authorList>
    </citation>
    <scope>NUCLEOTIDE SEQUENCE [LARGE SCALE GENOMIC DNA]</scope>
    <source>
        <strain evidence="11 12">Gsoil 114</strain>
    </source>
</reference>
<dbReference type="RefSeq" id="WP_025727014.1">
    <property type="nucleotide sequence ID" value="NZ_JAAIWK010000040.1"/>
</dbReference>
<gene>
    <name evidence="11" type="ORF">G4D61_16820</name>
</gene>
<dbReference type="SUPFAM" id="SSF47203">
    <property type="entry name" value="Acyl-CoA dehydrogenase C-terminal domain-like"/>
    <property type="match status" value="1"/>
</dbReference>
<dbReference type="InterPro" id="IPR046373">
    <property type="entry name" value="Acyl-CoA_Oxase/DH_mid-dom_sf"/>
</dbReference>
<dbReference type="PIRSF" id="PIRSF016578">
    <property type="entry name" value="HsaA"/>
    <property type="match status" value="1"/>
</dbReference>
<evidence type="ECO:0000256" key="1">
    <source>
        <dbReference type="ARBA" id="ARBA00001974"/>
    </source>
</evidence>
<comment type="cofactor">
    <cofactor evidence="1 7">
        <name>FAD</name>
        <dbReference type="ChEBI" id="CHEBI:57692"/>
    </cofactor>
</comment>
<evidence type="ECO:0000256" key="6">
    <source>
        <dbReference type="ARBA" id="ARBA00052546"/>
    </source>
</evidence>
<feature type="domain" description="Acyl-CoA dehydrogenase/oxidase N-terminal" evidence="10">
    <location>
        <begin position="6"/>
        <end position="118"/>
    </location>
</feature>
<evidence type="ECO:0000256" key="4">
    <source>
        <dbReference type="ARBA" id="ARBA00022827"/>
    </source>
</evidence>
<dbReference type="GO" id="GO:0050660">
    <property type="term" value="F:flavin adenine dinucleotide binding"/>
    <property type="evidence" value="ECO:0007669"/>
    <property type="project" value="InterPro"/>
</dbReference>
<dbReference type="AlphaFoldDB" id="A0A6M0PC19"/>
<dbReference type="InterPro" id="IPR036250">
    <property type="entry name" value="AcylCo_DH-like_C"/>
</dbReference>
<dbReference type="FunFam" id="1.20.140.10:FF:000004">
    <property type="entry name" value="Acyl-CoA dehydrogenase FadE25"/>
    <property type="match status" value="1"/>
</dbReference>
<dbReference type="Gene3D" id="1.10.540.10">
    <property type="entry name" value="Acyl-CoA dehydrogenase/oxidase, N-terminal domain"/>
    <property type="match status" value="1"/>
</dbReference>
<feature type="domain" description="Acyl-CoA oxidase/dehydrogenase middle" evidence="9">
    <location>
        <begin position="122"/>
        <end position="218"/>
    </location>
</feature>
<accession>A0A6M0PC19</accession>
<dbReference type="PANTHER" id="PTHR43884">
    <property type="entry name" value="ACYL-COA DEHYDROGENASE"/>
    <property type="match status" value="1"/>
</dbReference>
<dbReference type="Proteomes" id="UP000476934">
    <property type="component" value="Unassembled WGS sequence"/>
</dbReference>
<comment type="similarity">
    <text evidence="2 7">Belongs to the acyl-CoA dehydrogenase family.</text>
</comment>
<comment type="catalytic activity">
    <reaction evidence="6">
        <text>a 2,3-saturated acyl-CoA + A = a 2,3-dehydroacyl-CoA + AH2</text>
        <dbReference type="Rhea" id="RHEA:48608"/>
        <dbReference type="ChEBI" id="CHEBI:13193"/>
        <dbReference type="ChEBI" id="CHEBI:17499"/>
        <dbReference type="ChEBI" id="CHEBI:60015"/>
        <dbReference type="ChEBI" id="CHEBI:65111"/>
    </reaction>
</comment>
<dbReference type="Gene3D" id="1.20.140.10">
    <property type="entry name" value="Butyryl-CoA Dehydrogenase, subunit A, domain 3"/>
    <property type="match status" value="1"/>
</dbReference>
<dbReference type="InterPro" id="IPR009075">
    <property type="entry name" value="AcylCo_DH/oxidase_C"/>
</dbReference>
<keyword evidence="4 7" id="KW-0274">FAD</keyword>
<reference evidence="11 12" key="1">
    <citation type="submission" date="2020-02" db="EMBL/GenBank/DDBJ databases">
        <authorList>
            <person name="Feng H."/>
        </authorList>
    </citation>
    <scope>NUCLEOTIDE SEQUENCE [LARGE SCALE GENOMIC DNA]</scope>
    <source>
        <strain evidence="11 12">Gsoil 114</strain>
    </source>
</reference>
<dbReference type="EMBL" id="JAAIWK010000040">
    <property type="protein sequence ID" value="NEY21590.1"/>
    <property type="molecule type" value="Genomic_DNA"/>
</dbReference>
<dbReference type="InterPro" id="IPR009100">
    <property type="entry name" value="AcylCoA_DH/oxidase_NM_dom_sf"/>
</dbReference>
<sequence length="380" mass="41877">MDFELSKEQTMLQEMVRGFAEKEIKPYAREVDETGKMKYETFEKLGKLGLLGIPFPEKYGGAGGDTISYCIAVEEIGKACGGTGLSYAANTSLGASPIYYFGTEEQKQKWLVPMAKGETMGAFGLTEPNAGSDAGGTRTKAVLDGDEWVINGEKCWITNAEYSRQVIVTAVTGKRDDGRNIISAIIVPTDSPGITISSNYEKMGVRGSNTCQIVLDHVRVPRENLLGDEKKGFNQFLYTLDGGRISIAALSVGIAQAAYEKALQYAKERKQFGRSISNFQAIQFKLADMAMEIDLARNEVYKAAWLKDQGKPFGKESAFAKLFASEMGFRVCNQAIQIHGGSGYMREYDVERYLRDIKLMEIGEGTSEIQRLVIARHLGC</sequence>
<dbReference type="Gene3D" id="2.40.110.10">
    <property type="entry name" value="Butyryl-CoA Dehydrogenase, subunit A, domain 2"/>
    <property type="match status" value="1"/>
</dbReference>
<keyword evidence="3 7" id="KW-0285">Flavoprotein</keyword>
<dbReference type="Pfam" id="PF02770">
    <property type="entry name" value="Acyl-CoA_dh_M"/>
    <property type="match status" value="1"/>
</dbReference>
<evidence type="ECO:0000256" key="7">
    <source>
        <dbReference type="RuleBase" id="RU362125"/>
    </source>
</evidence>
<dbReference type="FunFam" id="2.40.110.10:FF:000009">
    <property type="entry name" value="Acyl-CoA dehydrogenase"/>
    <property type="match status" value="1"/>
</dbReference>
<evidence type="ECO:0000259" key="10">
    <source>
        <dbReference type="Pfam" id="PF02771"/>
    </source>
</evidence>
<dbReference type="PROSITE" id="PS00072">
    <property type="entry name" value="ACYL_COA_DH_1"/>
    <property type="match status" value="1"/>
</dbReference>
<evidence type="ECO:0000259" key="8">
    <source>
        <dbReference type="Pfam" id="PF00441"/>
    </source>
</evidence>
<organism evidence="11 12">
    <name type="scientific">Heyndrickxia ginsengihumi</name>
    <dbReference type="NCBI Taxonomy" id="363870"/>
    <lineage>
        <taxon>Bacteria</taxon>
        <taxon>Bacillati</taxon>
        <taxon>Bacillota</taxon>
        <taxon>Bacilli</taxon>
        <taxon>Bacillales</taxon>
        <taxon>Bacillaceae</taxon>
        <taxon>Heyndrickxia</taxon>
    </lineage>
</organism>
<evidence type="ECO:0000256" key="2">
    <source>
        <dbReference type="ARBA" id="ARBA00009347"/>
    </source>
</evidence>
<evidence type="ECO:0000256" key="5">
    <source>
        <dbReference type="ARBA" id="ARBA00023002"/>
    </source>
</evidence>
<dbReference type="PANTHER" id="PTHR43884:SF12">
    <property type="entry name" value="ISOVALERYL-COA DEHYDROGENASE, MITOCHONDRIAL-RELATED"/>
    <property type="match status" value="1"/>
</dbReference>
<dbReference type="PROSITE" id="PS00073">
    <property type="entry name" value="ACYL_COA_DH_2"/>
    <property type="match status" value="1"/>
</dbReference>
<dbReference type="GO" id="GO:0003995">
    <property type="term" value="F:acyl-CoA dehydrogenase activity"/>
    <property type="evidence" value="ECO:0007669"/>
    <property type="project" value="InterPro"/>
</dbReference>
<dbReference type="InterPro" id="IPR037069">
    <property type="entry name" value="AcylCoA_DH/ox_N_sf"/>
</dbReference>
<keyword evidence="5 7" id="KW-0560">Oxidoreductase</keyword>
<evidence type="ECO:0000313" key="11">
    <source>
        <dbReference type="EMBL" id="NEY21590.1"/>
    </source>
</evidence>
<protein>
    <submittedName>
        <fullName evidence="11">Acyl-CoA dehydrogenase</fullName>
    </submittedName>
</protein>
<evidence type="ECO:0000259" key="9">
    <source>
        <dbReference type="Pfam" id="PF02770"/>
    </source>
</evidence>
<dbReference type="Pfam" id="PF00441">
    <property type="entry name" value="Acyl-CoA_dh_1"/>
    <property type="match status" value="1"/>
</dbReference>
<name>A0A6M0PC19_9BACI</name>
<dbReference type="SUPFAM" id="SSF56645">
    <property type="entry name" value="Acyl-CoA dehydrogenase NM domain-like"/>
    <property type="match status" value="1"/>
</dbReference>
<keyword evidence="12" id="KW-1185">Reference proteome</keyword>
<dbReference type="InterPro" id="IPR006091">
    <property type="entry name" value="Acyl-CoA_Oxase/DH_mid-dom"/>
</dbReference>
<evidence type="ECO:0000313" key="12">
    <source>
        <dbReference type="Proteomes" id="UP000476934"/>
    </source>
</evidence>
<dbReference type="Pfam" id="PF02771">
    <property type="entry name" value="Acyl-CoA_dh_N"/>
    <property type="match status" value="1"/>
</dbReference>
<dbReference type="InterPro" id="IPR006089">
    <property type="entry name" value="Acyl-CoA_DH_CS"/>
</dbReference>